<sequence length="387" mass="41626">MRIAIAGAGIAGLTTALLLSRAGHGVDLYERAANLSEVGAGVQISPNAGRILEQLGLGPALDHLATRPVAIDIRGAVSGRVIVSLPLAKAAARYGVPYRLMHRGDLQGVLLNAAIADHGIKLHLGAALADFADTPAGMRFSANDAPHEVDLLIGADGVRSKVRELISGPNGRQSSGRTAWRTTIPAAKVPADLPRDRTTMFLGDRTHVVIYPIRSAREINVVAIVEENWTGEGWSEPGDPAWLAVHFRGVSPLLQDTFTAAAGWTRWYLSAVDPLASWQKGHAVLVGDAAHAMLPFLAQGAAMAIEDAAILVRCLTRANTDIEGALARYEVLRKPRVTRVWQTARQSGTIYHMSPLTAPFRDATMKTLGGERLLGRYDWLYGWRQTD</sequence>
<dbReference type="InterPro" id="IPR050493">
    <property type="entry name" value="FAD-dep_Monooxygenase_BioMet"/>
</dbReference>
<gene>
    <name evidence="7" type="ORF">QO014_003969</name>
</gene>
<dbReference type="PANTHER" id="PTHR13789">
    <property type="entry name" value="MONOOXYGENASE"/>
    <property type="match status" value="1"/>
</dbReference>
<dbReference type="EMBL" id="JAUSVO010000006">
    <property type="protein sequence ID" value="MDQ0439563.1"/>
    <property type="molecule type" value="Genomic_DNA"/>
</dbReference>
<protein>
    <submittedName>
        <fullName evidence="7">Salicylate hydroxylase</fullName>
        <ecNumber evidence="7">1.14.13.1</ecNumber>
    </submittedName>
</protein>
<evidence type="ECO:0000256" key="3">
    <source>
        <dbReference type="ARBA" id="ARBA00022827"/>
    </source>
</evidence>
<organism evidence="7 8">
    <name type="scientific">Kaistia dalseonensis</name>
    <dbReference type="NCBI Taxonomy" id="410840"/>
    <lineage>
        <taxon>Bacteria</taxon>
        <taxon>Pseudomonadati</taxon>
        <taxon>Pseudomonadota</taxon>
        <taxon>Alphaproteobacteria</taxon>
        <taxon>Hyphomicrobiales</taxon>
        <taxon>Kaistiaceae</taxon>
        <taxon>Kaistia</taxon>
    </lineage>
</organism>
<dbReference type="InterPro" id="IPR036188">
    <property type="entry name" value="FAD/NAD-bd_sf"/>
</dbReference>
<reference evidence="7 8" key="1">
    <citation type="submission" date="2023-07" db="EMBL/GenBank/DDBJ databases">
        <title>Genomic Encyclopedia of Type Strains, Phase IV (KMG-IV): sequencing the most valuable type-strain genomes for metagenomic binning, comparative biology and taxonomic classification.</title>
        <authorList>
            <person name="Goeker M."/>
        </authorList>
    </citation>
    <scope>NUCLEOTIDE SEQUENCE [LARGE SCALE GENOMIC DNA]</scope>
    <source>
        <strain evidence="7 8">B6-8</strain>
    </source>
</reference>
<proteinExistence type="predicted"/>
<evidence type="ECO:0000256" key="4">
    <source>
        <dbReference type="ARBA" id="ARBA00023002"/>
    </source>
</evidence>
<evidence type="ECO:0000256" key="2">
    <source>
        <dbReference type="ARBA" id="ARBA00022630"/>
    </source>
</evidence>
<keyword evidence="3" id="KW-0274">FAD</keyword>
<dbReference type="PANTHER" id="PTHR13789:SF318">
    <property type="entry name" value="GERANYLGERANYL DIPHOSPHATE REDUCTASE"/>
    <property type="match status" value="1"/>
</dbReference>
<dbReference type="EC" id="1.14.13.1" evidence="7"/>
<feature type="domain" description="FAD-binding" evidence="6">
    <location>
        <begin position="3"/>
        <end position="343"/>
    </location>
</feature>
<evidence type="ECO:0000313" key="7">
    <source>
        <dbReference type="EMBL" id="MDQ0439563.1"/>
    </source>
</evidence>
<keyword evidence="4 7" id="KW-0560">Oxidoreductase</keyword>
<keyword evidence="2" id="KW-0285">Flavoprotein</keyword>
<dbReference type="SUPFAM" id="SSF54373">
    <property type="entry name" value="FAD-linked reductases, C-terminal domain"/>
    <property type="match status" value="1"/>
</dbReference>
<evidence type="ECO:0000256" key="1">
    <source>
        <dbReference type="ARBA" id="ARBA00001974"/>
    </source>
</evidence>
<evidence type="ECO:0000256" key="5">
    <source>
        <dbReference type="ARBA" id="ARBA00023033"/>
    </source>
</evidence>
<name>A0ABU0HB71_9HYPH</name>
<comment type="caution">
    <text evidence="7">The sequence shown here is derived from an EMBL/GenBank/DDBJ whole genome shotgun (WGS) entry which is preliminary data.</text>
</comment>
<dbReference type="Gene3D" id="3.50.50.60">
    <property type="entry name" value="FAD/NAD(P)-binding domain"/>
    <property type="match status" value="1"/>
</dbReference>
<keyword evidence="5" id="KW-0503">Monooxygenase</keyword>
<dbReference type="Pfam" id="PF01494">
    <property type="entry name" value="FAD_binding_3"/>
    <property type="match status" value="1"/>
</dbReference>
<dbReference type="GO" id="GO:0018658">
    <property type="term" value="F:salicylate 1-monooxygenase activity"/>
    <property type="evidence" value="ECO:0007669"/>
    <property type="project" value="UniProtKB-EC"/>
</dbReference>
<dbReference type="Proteomes" id="UP001241603">
    <property type="component" value="Unassembled WGS sequence"/>
</dbReference>
<keyword evidence="8" id="KW-1185">Reference proteome</keyword>
<dbReference type="InterPro" id="IPR002938">
    <property type="entry name" value="FAD-bd"/>
</dbReference>
<comment type="cofactor">
    <cofactor evidence="1">
        <name>FAD</name>
        <dbReference type="ChEBI" id="CHEBI:57692"/>
    </cofactor>
</comment>
<dbReference type="PRINTS" id="PR00420">
    <property type="entry name" value="RNGMNOXGNASE"/>
</dbReference>
<accession>A0ABU0HB71</accession>
<evidence type="ECO:0000313" key="8">
    <source>
        <dbReference type="Proteomes" id="UP001241603"/>
    </source>
</evidence>
<evidence type="ECO:0000259" key="6">
    <source>
        <dbReference type="Pfam" id="PF01494"/>
    </source>
</evidence>
<dbReference type="SUPFAM" id="SSF51905">
    <property type="entry name" value="FAD/NAD(P)-binding domain"/>
    <property type="match status" value="1"/>
</dbReference>
<dbReference type="RefSeq" id="WP_266350460.1">
    <property type="nucleotide sequence ID" value="NZ_JAPKNG010000006.1"/>
</dbReference>